<keyword evidence="8" id="KW-1185">Reference proteome</keyword>
<organism evidence="7 8">
    <name type="scientific">Rhodocollybia butyracea</name>
    <dbReference type="NCBI Taxonomy" id="206335"/>
    <lineage>
        <taxon>Eukaryota</taxon>
        <taxon>Fungi</taxon>
        <taxon>Dikarya</taxon>
        <taxon>Basidiomycota</taxon>
        <taxon>Agaricomycotina</taxon>
        <taxon>Agaricomycetes</taxon>
        <taxon>Agaricomycetidae</taxon>
        <taxon>Agaricales</taxon>
        <taxon>Marasmiineae</taxon>
        <taxon>Omphalotaceae</taxon>
        <taxon>Rhodocollybia</taxon>
    </lineage>
</organism>
<dbReference type="Pfam" id="PF13812">
    <property type="entry name" value="PPR_3"/>
    <property type="match status" value="3"/>
</dbReference>
<evidence type="ECO:0000259" key="6">
    <source>
        <dbReference type="Pfam" id="PF23276"/>
    </source>
</evidence>
<evidence type="ECO:0000313" key="8">
    <source>
        <dbReference type="Proteomes" id="UP000772434"/>
    </source>
</evidence>
<comment type="subunit">
    <text evidence="4">Binds to mitochondrial small subunit 15S rRNA.</text>
</comment>
<dbReference type="EMBL" id="JADNRY010000044">
    <property type="protein sequence ID" value="KAF9070058.1"/>
    <property type="molecule type" value="Genomic_DNA"/>
</dbReference>
<dbReference type="Proteomes" id="UP000772434">
    <property type="component" value="Unassembled WGS sequence"/>
</dbReference>
<dbReference type="InterPro" id="IPR002885">
    <property type="entry name" value="PPR_rpt"/>
</dbReference>
<comment type="function">
    <text evidence="3">Regulates mitochondrial small subunit maturation by controlling 15S rRNA 5'-end processing. Localizes to the 5' precursor of the 15S rRNA in a position that is subsequently occupied by mS47 in the mature yeast mtSSU. Uses structure and sequence-specific RNA recognition, binding to a single-stranded region of the precursor and specifically recognizing bases -6 to -1. The exchange of Ccm1 for mS47 is coupled to the irreversible removal of precursor rRNA that is accompanied by conformational changes of the mitoribosomal proteins uS5m and mS26. These conformational changes signal completion of 5'-end rRNA processing through protection of the mature 5'-end of the 15S rRNA and stabilization of mS47. The removal of the 5' precursor together with the dissociation of Ccm1 may be catalyzed by the 5'-3' exoribonuclease Pet127. Involved in the specific removal of group I introns in mitochondrial encoded transcripts.</text>
</comment>
<dbReference type="Gene3D" id="1.25.40.10">
    <property type="entry name" value="Tetratricopeptide repeat domain"/>
    <property type="match status" value="4"/>
</dbReference>
<comment type="similarity">
    <text evidence="1">Belongs to the CCM1 family.</text>
</comment>
<evidence type="ECO:0000313" key="7">
    <source>
        <dbReference type="EMBL" id="KAF9070058.1"/>
    </source>
</evidence>
<dbReference type="InterPro" id="IPR057027">
    <property type="entry name" value="TPR_mt"/>
</dbReference>
<comment type="caution">
    <text evidence="7">The sequence shown here is derived from an EMBL/GenBank/DDBJ whole genome shotgun (WGS) entry which is preliminary data.</text>
</comment>
<dbReference type="PANTHER" id="PTHR47447">
    <property type="entry name" value="OS03G0856100 PROTEIN"/>
    <property type="match status" value="1"/>
</dbReference>
<dbReference type="Pfam" id="PF23276">
    <property type="entry name" value="TPR_24"/>
    <property type="match status" value="1"/>
</dbReference>
<gene>
    <name evidence="7" type="ORF">BDP27DRAFT_1221402</name>
</gene>
<reference evidence="7" key="1">
    <citation type="submission" date="2020-11" db="EMBL/GenBank/DDBJ databases">
        <authorList>
            <consortium name="DOE Joint Genome Institute"/>
            <person name="Ahrendt S."/>
            <person name="Riley R."/>
            <person name="Andreopoulos W."/>
            <person name="Labutti K."/>
            <person name="Pangilinan J."/>
            <person name="Ruiz-Duenas F.J."/>
            <person name="Barrasa J.M."/>
            <person name="Sanchez-Garcia M."/>
            <person name="Camarero S."/>
            <person name="Miyauchi S."/>
            <person name="Serrano A."/>
            <person name="Linde D."/>
            <person name="Babiker R."/>
            <person name="Drula E."/>
            <person name="Ayuso-Fernandez I."/>
            <person name="Pacheco R."/>
            <person name="Padilla G."/>
            <person name="Ferreira P."/>
            <person name="Barriuso J."/>
            <person name="Kellner H."/>
            <person name="Castanera R."/>
            <person name="Alfaro M."/>
            <person name="Ramirez L."/>
            <person name="Pisabarro A.G."/>
            <person name="Kuo A."/>
            <person name="Tritt A."/>
            <person name="Lipzen A."/>
            <person name="He G."/>
            <person name="Yan M."/>
            <person name="Ng V."/>
            <person name="Cullen D."/>
            <person name="Martin F."/>
            <person name="Rosso M.-N."/>
            <person name="Henrissat B."/>
            <person name="Hibbett D."/>
            <person name="Martinez A.T."/>
            <person name="Grigoriev I.V."/>
        </authorList>
    </citation>
    <scope>NUCLEOTIDE SEQUENCE</scope>
    <source>
        <strain evidence="7">AH 40177</strain>
    </source>
</reference>
<protein>
    <recommendedName>
        <fullName evidence="6">Pentatricopeptide repeat-containing protein-mitochondrial domain-containing protein</fullName>
    </recommendedName>
</protein>
<feature type="repeat" description="PPR" evidence="5">
    <location>
        <begin position="9"/>
        <end position="43"/>
    </location>
</feature>
<dbReference type="OrthoDB" id="185373at2759"/>
<dbReference type="PANTHER" id="PTHR47447:SF28">
    <property type="entry name" value="PENTACOTRIPEPTIDE-REPEAT REGION OF PRORP DOMAIN-CONTAINING PROTEIN"/>
    <property type="match status" value="1"/>
</dbReference>
<dbReference type="NCBIfam" id="TIGR00756">
    <property type="entry name" value="PPR"/>
    <property type="match status" value="1"/>
</dbReference>
<evidence type="ECO:0000256" key="5">
    <source>
        <dbReference type="PROSITE-ProRule" id="PRU00708"/>
    </source>
</evidence>
<evidence type="ECO:0000256" key="4">
    <source>
        <dbReference type="ARBA" id="ARBA00044511"/>
    </source>
</evidence>
<accession>A0A9P5PU61</accession>
<name>A0A9P5PU61_9AGAR</name>
<evidence type="ECO:0000256" key="2">
    <source>
        <dbReference type="ARBA" id="ARBA00022737"/>
    </source>
</evidence>
<evidence type="ECO:0000256" key="1">
    <source>
        <dbReference type="ARBA" id="ARBA00006192"/>
    </source>
</evidence>
<dbReference type="InterPro" id="IPR011990">
    <property type="entry name" value="TPR-like_helical_dom_sf"/>
</dbReference>
<dbReference type="PROSITE" id="PS51375">
    <property type="entry name" value="PPR"/>
    <property type="match status" value="2"/>
</dbReference>
<keyword evidence="2" id="KW-0677">Repeat</keyword>
<dbReference type="AlphaFoldDB" id="A0A9P5PU61"/>
<evidence type="ECO:0000256" key="3">
    <source>
        <dbReference type="ARBA" id="ARBA00044493"/>
    </source>
</evidence>
<proteinExistence type="inferred from homology"/>
<feature type="domain" description="Pentatricopeptide repeat-containing protein-mitochondrial" evidence="6">
    <location>
        <begin position="186"/>
        <end position="315"/>
    </location>
</feature>
<sequence length="449" mass="50410">MKKQGVKPDLDTYSYLLKSMARNPRTADAQAVWEDMLGVGLKPDVGIFNVMIEICRSRNSSFLWPLIHKMQNLGIEPNAATYTHIISYFVASKNIECALKYLGIMKSKGIEPELKALQMVVEIAAESGNARLALDLIRDFEGDSVRRLEGDVWLSCLGASVNVLWKEGVLECWNFFVHELKLNPGEGICMGVLNTAARHGLPELATDVLELLNTSNIPWQEPHFAALIESFCAVGKIKEALAVLDLIPSSMGTTTTYLPILNHVKKDVDTFDATWALMDDLHKERPLTLVSLNIIIQAAVDLGDLQRAVGAFKSFNEYNVKPDRETFHMLLNGTIDAKHKVLGDRILQEMLDAGIVHDGETYRLMIELGLTQEVYEDVFMLLEEMKSSGFVPREDSYKGIVKKCAMNGDPRYGVALEEMAEMGYVVEEEFVKKAKDYYEREKKYSDSVV</sequence>
<feature type="repeat" description="PPR" evidence="5">
    <location>
        <begin position="78"/>
        <end position="112"/>
    </location>
</feature>